<dbReference type="Proteomes" id="UP000499080">
    <property type="component" value="Unassembled WGS sequence"/>
</dbReference>
<evidence type="ECO:0000313" key="3">
    <source>
        <dbReference type="Proteomes" id="UP000499080"/>
    </source>
</evidence>
<protein>
    <submittedName>
        <fullName evidence="2">Uncharacterized protein</fullName>
    </submittedName>
</protein>
<proteinExistence type="predicted"/>
<dbReference type="EMBL" id="BGPR01000586">
    <property type="protein sequence ID" value="GBM27484.1"/>
    <property type="molecule type" value="Genomic_DNA"/>
</dbReference>
<evidence type="ECO:0000256" key="1">
    <source>
        <dbReference type="SAM" id="MobiDB-lite"/>
    </source>
</evidence>
<accession>A0A4Y2EI07</accession>
<organism evidence="2 3">
    <name type="scientific">Araneus ventricosus</name>
    <name type="common">Orbweaver spider</name>
    <name type="synonym">Epeira ventricosa</name>
    <dbReference type="NCBI Taxonomy" id="182803"/>
    <lineage>
        <taxon>Eukaryota</taxon>
        <taxon>Metazoa</taxon>
        <taxon>Ecdysozoa</taxon>
        <taxon>Arthropoda</taxon>
        <taxon>Chelicerata</taxon>
        <taxon>Arachnida</taxon>
        <taxon>Araneae</taxon>
        <taxon>Araneomorphae</taxon>
        <taxon>Entelegynae</taxon>
        <taxon>Araneoidea</taxon>
        <taxon>Araneidae</taxon>
        <taxon>Araneus</taxon>
    </lineage>
</organism>
<evidence type="ECO:0000313" key="2">
    <source>
        <dbReference type="EMBL" id="GBM27484.1"/>
    </source>
</evidence>
<gene>
    <name evidence="2" type="ORF">AVEN_205270_1</name>
</gene>
<dbReference type="AlphaFoldDB" id="A0A4Y2EI07"/>
<comment type="caution">
    <text evidence="2">The sequence shown here is derived from an EMBL/GenBank/DDBJ whole genome shotgun (WGS) entry which is preliminary data.</text>
</comment>
<keyword evidence="3" id="KW-1185">Reference proteome</keyword>
<feature type="region of interest" description="Disordered" evidence="1">
    <location>
        <begin position="1"/>
        <end position="45"/>
    </location>
</feature>
<sequence length="112" mass="12960">MRSQWADGAALREQQTWKSQEAFTPPIRENLNDRPPRRHRAQWSPYNSPHYERLMRSSPVLPRYYPSSKMGPKSHTTITIPISVASSFLLIRRQLIRENAVGSANLVKETTD</sequence>
<name>A0A4Y2EI07_ARAVE</name>
<feature type="compositionally biased region" description="Polar residues" evidence="1">
    <location>
        <begin position="13"/>
        <end position="22"/>
    </location>
</feature>
<reference evidence="2 3" key="1">
    <citation type="journal article" date="2019" name="Sci. Rep.">
        <title>Orb-weaving spider Araneus ventricosus genome elucidates the spidroin gene catalogue.</title>
        <authorList>
            <person name="Kono N."/>
            <person name="Nakamura H."/>
            <person name="Ohtoshi R."/>
            <person name="Moran D.A.P."/>
            <person name="Shinohara A."/>
            <person name="Yoshida Y."/>
            <person name="Fujiwara M."/>
            <person name="Mori M."/>
            <person name="Tomita M."/>
            <person name="Arakawa K."/>
        </authorList>
    </citation>
    <scope>NUCLEOTIDE SEQUENCE [LARGE SCALE GENOMIC DNA]</scope>
</reference>